<feature type="region of interest" description="Disordered" evidence="1">
    <location>
        <begin position="284"/>
        <end position="304"/>
    </location>
</feature>
<evidence type="ECO:0000256" key="2">
    <source>
        <dbReference type="SAM" id="Phobius"/>
    </source>
</evidence>
<dbReference type="Pfam" id="PF17818">
    <property type="entry name" value="KCT2"/>
    <property type="match status" value="1"/>
</dbReference>
<proteinExistence type="predicted"/>
<name>A0A9Q0MY01_9DIPT</name>
<feature type="region of interest" description="Disordered" evidence="1">
    <location>
        <begin position="391"/>
        <end position="415"/>
    </location>
</feature>
<feature type="region of interest" description="Disordered" evidence="1">
    <location>
        <begin position="250"/>
        <end position="271"/>
    </location>
</feature>
<keyword evidence="2" id="KW-1133">Transmembrane helix</keyword>
<dbReference type="PANTHER" id="PTHR16502:SF0">
    <property type="entry name" value="KERATINOCYTE-ASSOCIATED TRANSMEMBRANE PROTEIN 2"/>
    <property type="match status" value="1"/>
</dbReference>
<comment type="caution">
    <text evidence="3">The sequence shown here is derived from an EMBL/GenBank/DDBJ whole genome shotgun (WGS) entry which is preliminary data.</text>
</comment>
<dbReference type="Proteomes" id="UP001151699">
    <property type="component" value="Chromosome X"/>
</dbReference>
<keyword evidence="2" id="KW-0812">Transmembrane</keyword>
<feature type="transmembrane region" description="Helical" evidence="2">
    <location>
        <begin position="482"/>
        <end position="500"/>
    </location>
</feature>
<keyword evidence="2" id="KW-0472">Membrane</keyword>
<dbReference type="InterPro" id="IPR037645">
    <property type="entry name" value="KCT2"/>
</dbReference>
<reference evidence="3" key="1">
    <citation type="submission" date="2022-07" db="EMBL/GenBank/DDBJ databases">
        <authorList>
            <person name="Trinca V."/>
            <person name="Uliana J.V.C."/>
            <person name="Torres T.T."/>
            <person name="Ward R.J."/>
            <person name="Monesi N."/>
        </authorList>
    </citation>
    <scope>NUCLEOTIDE SEQUENCE</scope>
    <source>
        <strain evidence="3">HSMRA1968</strain>
        <tissue evidence="3">Whole embryos</tissue>
    </source>
</reference>
<dbReference type="OrthoDB" id="5846619at2759"/>
<feature type="compositionally biased region" description="Polar residues" evidence="1">
    <location>
        <begin position="257"/>
        <end position="268"/>
    </location>
</feature>
<gene>
    <name evidence="3" type="primary">TGOLN2</name>
    <name evidence="3" type="ORF">Bhyg_11880</name>
</gene>
<accession>A0A9Q0MY01</accession>
<protein>
    <submittedName>
        <fullName evidence="3">Trans-Golgi network integral membrane protein 2</fullName>
    </submittedName>
</protein>
<dbReference type="AlphaFoldDB" id="A0A9Q0MY01"/>
<sequence length="557" mass="61873">MKSTNRRSHFIFANKTINYVKMCLLNCILISIVTLTQSLPAKNQSTQMTLSKAILQFPKFEATLLNSTVVEFVAQCEPFLPSTKDKKMCAPYFEMVKMLDDGNLDGLSTLDDFKKAMSLYDQTKVEDFCKTFPSIIPKDSVKYPESLQLATFMSKRCVGHCSNYPEPEKVDLLCRVFASGFNLSNKKSLGPTDVNRTENSAGSQIDLNQDLKALLPSVKAEEKVKAVSAISKSKPNITSRVAVVSANNVENEDSFPKENSSPSATSAPLSDKVVKGETELLHNFANDNQSPSVKPEVKPLDVGDSSEISIKDAQIETSNKNENLNANAQQNLTQNVKPAQHVNEQQHVNPAQTVNEQQNVNSAQHVNEQQILNPAPHVNEQQNVNPAQHVNEQTNNNDEKMSLEEVNDEDLSRDDEEKMNLKTGVTDDNFVDSELNGKINGDDSMDDVNDGLDDEDTPVIPQQEKASAQNIDPFINDDDSNFFTYFMFVLLVCVIAYVVYHNKSKMLALLLEGRRSSSNGRSGLSRRKHTAAYRKLDSNLEEAITSSANGRSTQVIY</sequence>
<keyword evidence="4" id="KW-1185">Reference proteome</keyword>
<evidence type="ECO:0000256" key="1">
    <source>
        <dbReference type="SAM" id="MobiDB-lite"/>
    </source>
</evidence>
<dbReference type="EMBL" id="WJQU01000003">
    <property type="protein sequence ID" value="KAJ6639140.1"/>
    <property type="molecule type" value="Genomic_DNA"/>
</dbReference>
<dbReference type="PANTHER" id="PTHR16502">
    <property type="entry name" value="KERATINOCYTE-ASSOCIATED TRANSMEMBRANE PROTEIN 2"/>
    <property type="match status" value="1"/>
</dbReference>
<evidence type="ECO:0000313" key="3">
    <source>
        <dbReference type="EMBL" id="KAJ6639140.1"/>
    </source>
</evidence>
<evidence type="ECO:0000313" key="4">
    <source>
        <dbReference type="Proteomes" id="UP001151699"/>
    </source>
</evidence>
<organism evidence="3 4">
    <name type="scientific">Pseudolycoriella hygida</name>
    <dbReference type="NCBI Taxonomy" id="35572"/>
    <lineage>
        <taxon>Eukaryota</taxon>
        <taxon>Metazoa</taxon>
        <taxon>Ecdysozoa</taxon>
        <taxon>Arthropoda</taxon>
        <taxon>Hexapoda</taxon>
        <taxon>Insecta</taxon>
        <taxon>Pterygota</taxon>
        <taxon>Neoptera</taxon>
        <taxon>Endopterygota</taxon>
        <taxon>Diptera</taxon>
        <taxon>Nematocera</taxon>
        <taxon>Sciaroidea</taxon>
        <taxon>Sciaridae</taxon>
        <taxon>Pseudolycoriella</taxon>
    </lineage>
</organism>
<feature type="compositionally biased region" description="Acidic residues" evidence="1">
    <location>
        <begin position="405"/>
        <end position="414"/>
    </location>
</feature>